<comment type="caution">
    <text evidence="3">The sequence shown here is derived from an EMBL/GenBank/DDBJ whole genome shotgun (WGS) entry which is preliminary data.</text>
</comment>
<feature type="domain" description="Carrier" evidence="2">
    <location>
        <begin position="523"/>
        <end position="598"/>
    </location>
</feature>
<dbReference type="Proteomes" id="UP000319449">
    <property type="component" value="Unassembled WGS sequence"/>
</dbReference>
<accession>A0A562VM28</accession>
<dbReference type="Gene3D" id="3.40.50.12780">
    <property type="entry name" value="N-terminal domain of ligase-like"/>
    <property type="match status" value="1"/>
</dbReference>
<dbReference type="InterPro" id="IPR009081">
    <property type="entry name" value="PP-bd_ACP"/>
</dbReference>
<dbReference type="OrthoDB" id="9799237at2"/>
<sequence>METLLDLFHTFSGRGVATALVYRTGVRRFLYRYGDLHDLGLRMAGYLAAAGVKEGDRVLLWGPNGPGWAIAFWGTVARGGVVVPVDFMSGRDRAESIARLAEVSFVFQSRLKLECLDGFPSAFLEELETRLAETEPFTGRPGTGPADLAELVYTSGTTGNPKGVMLTHRNLVANLLQVDAHIPVVNDRFSFLSLLPLSHMFEQMGGFFVPLFHGATIVHLRTLKPSAIMASLAEEDIYAVIAVPRLLQLLKGSIEGELAAKGLAGLFDRLVQASPRLPQGARKVLFAPIKRKFGRHFTLFVSGGAPLSPEVFTFWDTLGFTVVEGYGLTECAPVLTANTMECQQAGAVGWSLPGIEIRIEGGEVVARGENIFPGYYRNEAATRESFTPDGWFRTGDVGEFLPDGTLRLKGRLKEMIVTGAGINVYPDELENILGRTAGVREACVIGIDRGSGDEVFAVIIPDGSGRPLEAIVGEVNGQLDELHRITGWGLWPEAEFPKTTTLKVRKFMVKERLRAERAGGEAQASADRLIGLVARITDSNLAEVREESFLVADLGLTSIGRLELVNAIELEYRLDLDDALIGPQSRVADLRRMIADRAKVALPRGLRFWTNSAPIVFLRRAADLLLHRLLFHLYVTLEVHGLERLNGLDEPVLFIANHTSYLDQPAVMFALPAESRYRTATAAWAEFFFQNFRSWPQRIWKRLTYEYGTLFLNLFPLPQSSGFRATLQHMGRLVDHGISILVFPEGERTRNGRMLPFRRGLGVMVQELAIPVVPVRIDGLERVLPRDAHWPRRGRVVVTFGEPIRFGGQAVDAIVEQSAAAVASLAEHR</sequence>
<dbReference type="InterPro" id="IPR000873">
    <property type="entry name" value="AMP-dep_synth/lig_dom"/>
</dbReference>
<evidence type="ECO:0000259" key="2">
    <source>
        <dbReference type="PROSITE" id="PS50075"/>
    </source>
</evidence>
<comment type="catalytic activity">
    <reaction evidence="1">
        <text>a long-chain fatty acid + ATP + CoA = a long-chain fatty acyl-CoA + AMP + diphosphate</text>
        <dbReference type="Rhea" id="RHEA:15421"/>
        <dbReference type="ChEBI" id="CHEBI:30616"/>
        <dbReference type="ChEBI" id="CHEBI:33019"/>
        <dbReference type="ChEBI" id="CHEBI:57287"/>
        <dbReference type="ChEBI" id="CHEBI:57560"/>
        <dbReference type="ChEBI" id="CHEBI:83139"/>
        <dbReference type="ChEBI" id="CHEBI:456215"/>
        <dbReference type="EC" id="6.2.1.3"/>
    </reaction>
    <physiologicalReaction direction="left-to-right" evidence="1">
        <dbReference type="Rhea" id="RHEA:15422"/>
    </physiologicalReaction>
</comment>
<dbReference type="SMART" id="SM00563">
    <property type="entry name" value="PlsC"/>
    <property type="match status" value="1"/>
</dbReference>
<gene>
    <name evidence="3" type="ORF">JN12_02423</name>
</gene>
<dbReference type="PROSITE" id="PS50075">
    <property type="entry name" value="CARRIER"/>
    <property type="match status" value="1"/>
</dbReference>
<reference evidence="3 4" key="1">
    <citation type="submission" date="2019-07" db="EMBL/GenBank/DDBJ databases">
        <title>Genomic Encyclopedia of Archaeal and Bacterial Type Strains, Phase II (KMG-II): from individual species to whole genera.</title>
        <authorList>
            <person name="Goeker M."/>
        </authorList>
    </citation>
    <scope>NUCLEOTIDE SEQUENCE [LARGE SCALE GENOMIC DNA]</scope>
    <source>
        <strain evidence="3 4">ATCC BAA-1139</strain>
    </source>
</reference>
<dbReference type="Gene3D" id="1.10.1200.10">
    <property type="entry name" value="ACP-like"/>
    <property type="match status" value="1"/>
</dbReference>
<dbReference type="AlphaFoldDB" id="A0A562VM28"/>
<dbReference type="SUPFAM" id="SSF56801">
    <property type="entry name" value="Acetyl-CoA synthetase-like"/>
    <property type="match status" value="1"/>
</dbReference>
<name>A0A562VM28_9BACT</name>
<dbReference type="SUPFAM" id="SSF69593">
    <property type="entry name" value="Glycerol-3-phosphate (1)-acyltransferase"/>
    <property type="match status" value="1"/>
</dbReference>
<dbReference type="InterPro" id="IPR036736">
    <property type="entry name" value="ACP-like_sf"/>
</dbReference>
<dbReference type="InterPro" id="IPR042099">
    <property type="entry name" value="ANL_N_sf"/>
</dbReference>
<dbReference type="RefSeq" id="WP_145023090.1">
    <property type="nucleotide sequence ID" value="NZ_VLLN01000014.1"/>
</dbReference>
<evidence type="ECO:0000313" key="3">
    <source>
        <dbReference type="EMBL" id="TWJ18787.1"/>
    </source>
</evidence>
<dbReference type="PROSITE" id="PS00455">
    <property type="entry name" value="AMP_BINDING"/>
    <property type="match status" value="1"/>
</dbReference>
<keyword evidence="4" id="KW-1185">Reference proteome</keyword>
<dbReference type="InterPro" id="IPR045851">
    <property type="entry name" value="AMP-bd_C_sf"/>
</dbReference>
<dbReference type="Gene3D" id="3.30.300.30">
    <property type="match status" value="1"/>
</dbReference>
<dbReference type="PANTHER" id="PTHR43272">
    <property type="entry name" value="LONG-CHAIN-FATTY-ACID--COA LIGASE"/>
    <property type="match status" value="1"/>
</dbReference>
<dbReference type="PANTHER" id="PTHR43272:SF52">
    <property type="entry name" value="AMP-DEPENDENT SYNTHETASE_LIGASE DOMAIN-CONTAINING PROTEIN"/>
    <property type="match status" value="1"/>
</dbReference>
<dbReference type="GO" id="GO:0016020">
    <property type="term" value="C:membrane"/>
    <property type="evidence" value="ECO:0007669"/>
    <property type="project" value="TreeGrafter"/>
</dbReference>
<dbReference type="Pfam" id="PF01553">
    <property type="entry name" value="Acyltransferase"/>
    <property type="match status" value="1"/>
</dbReference>
<dbReference type="EMBL" id="VLLN01000014">
    <property type="protein sequence ID" value="TWJ18787.1"/>
    <property type="molecule type" value="Genomic_DNA"/>
</dbReference>
<organism evidence="3 4">
    <name type="scientific">Geobacter argillaceus</name>
    <dbReference type="NCBI Taxonomy" id="345631"/>
    <lineage>
        <taxon>Bacteria</taxon>
        <taxon>Pseudomonadati</taxon>
        <taxon>Thermodesulfobacteriota</taxon>
        <taxon>Desulfuromonadia</taxon>
        <taxon>Geobacterales</taxon>
        <taxon>Geobacteraceae</taxon>
        <taxon>Geobacter</taxon>
    </lineage>
</organism>
<dbReference type="InterPro" id="IPR020845">
    <property type="entry name" value="AMP-binding_CS"/>
</dbReference>
<dbReference type="GO" id="GO:0004467">
    <property type="term" value="F:long-chain fatty acid-CoA ligase activity"/>
    <property type="evidence" value="ECO:0007669"/>
    <property type="project" value="UniProtKB-EC"/>
</dbReference>
<evidence type="ECO:0000256" key="1">
    <source>
        <dbReference type="ARBA" id="ARBA00024484"/>
    </source>
</evidence>
<proteinExistence type="predicted"/>
<evidence type="ECO:0000313" key="4">
    <source>
        <dbReference type="Proteomes" id="UP000319449"/>
    </source>
</evidence>
<dbReference type="Pfam" id="PF00501">
    <property type="entry name" value="AMP-binding"/>
    <property type="match status" value="1"/>
</dbReference>
<dbReference type="GO" id="GO:0016746">
    <property type="term" value="F:acyltransferase activity"/>
    <property type="evidence" value="ECO:0007669"/>
    <property type="project" value="InterPro"/>
</dbReference>
<dbReference type="SUPFAM" id="SSF47336">
    <property type="entry name" value="ACP-like"/>
    <property type="match status" value="1"/>
</dbReference>
<dbReference type="InterPro" id="IPR002123">
    <property type="entry name" value="Plipid/glycerol_acylTrfase"/>
</dbReference>
<dbReference type="CDD" id="cd07989">
    <property type="entry name" value="LPLAT_AGPAT-like"/>
    <property type="match status" value="1"/>
</dbReference>
<protein>
    <submittedName>
        <fullName evidence="3">Long-chain acyl-CoA synthetase</fullName>
    </submittedName>
</protein>